<dbReference type="InterPro" id="IPR016163">
    <property type="entry name" value="Ald_DH_C"/>
</dbReference>
<dbReference type="InterPro" id="IPR015590">
    <property type="entry name" value="Aldehyde_DH_dom"/>
</dbReference>
<dbReference type="NCBIfam" id="NF010378">
    <property type="entry name" value="PRK13805.1"/>
    <property type="match status" value="1"/>
</dbReference>
<comment type="similarity">
    <text evidence="7 9">In the N-terminal section; belongs to the aldehyde dehydrogenase family.</text>
</comment>
<evidence type="ECO:0000313" key="14">
    <source>
        <dbReference type="EMBL" id="PLS02829.1"/>
    </source>
</evidence>
<dbReference type="Pfam" id="PF00465">
    <property type="entry name" value="Fe-ADH"/>
    <property type="match status" value="1"/>
</dbReference>
<dbReference type="InterPro" id="IPR034789">
    <property type="entry name" value="AAD_C"/>
</dbReference>
<evidence type="ECO:0000256" key="1">
    <source>
        <dbReference type="ARBA" id="ARBA00001954"/>
    </source>
</evidence>
<dbReference type="CDD" id="cd08178">
    <property type="entry name" value="AAD_C"/>
    <property type="match status" value="1"/>
</dbReference>
<evidence type="ECO:0000256" key="3">
    <source>
        <dbReference type="ARBA" id="ARBA00023002"/>
    </source>
</evidence>
<sequence length="867" mass="95501">MAVQEKVAQEKLAVAEEIEKLANNAEKALGEFRCYTQEIVDKIVKDMALAALENHKQLAKLAMTETRRGVYEDKVFKNMFATEFIYNNIRNMKTVGVIREDENEGMVEIAEPVGVIAGVIPITNPTSTVIFKSLISLKTRNPVIFAFPQYGQKCCTETAKILREAAIKAGAPENCIQWIESPSHEAFQTLMKHPKVSLILATGGPNLVKAAYSSGKPALGVGAGNVPCYIEKTANIKRSVNDVILSKTFDNGMICASEQALIIDQEIYHEVKQEFIANNCYFLNLEERKMLEKAVIFEKTGTINNLIVGLPAAMIAKLAGIKVPVNTKILIVELEKVGPNEPLSCEKLSPILACYKVNSFAEGLQIAEETLEYGGLGHSAAIHTSKQDLVDIFSLRLKAGRIMVNTPSTHGAIGDIYNTSLPSLTIGCGTYGGNSVSQNVGAQNLLNIKKVATRRTFTQWFKVPSQVFFERNSIQTLAAIPGITKAFIVTSGSSLRNGYVDKVLYYLRKNQNNIHFEIYSNIEPEPSIETVMDGAERMIKFQPDCIIALGGGSVMDAAKAMWLFYEHPETDFRGLTQKFFDPTKRVVKFPVMRTKAKFVAIPTTSGTGSEVTAFSVITDKKANIKYPIADFQLTPDVAIVDSQFVMTVPTDVTADTGMDVLTHAIEAYVSVLANDYTDGLALKAIQLVFQYLPRAYRDGSDELAREKMHNASTIAGMAFANSFLGINHSLAHALGAEFNISHGRANAILLPHVIRYNASKPNKFMTYPKYEHFIADERYAEIARMLGLPAHTIEEGINSLVKAVIALAQELDIPMSIQCNGVKKEEFETKLAHLAETAFDDQDTIANPKQPFISELAEIYQQAYIGV</sequence>
<feature type="domain" description="Aldehyde dehydrogenase" evidence="11">
    <location>
        <begin position="4"/>
        <end position="277"/>
    </location>
</feature>
<dbReference type="Gene3D" id="3.40.605.10">
    <property type="entry name" value="Aldehyde Dehydrogenase, Chain A, domain 1"/>
    <property type="match status" value="1"/>
</dbReference>
<dbReference type="Pfam" id="PF25137">
    <property type="entry name" value="ADH_Fe_C"/>
    <property type="match status" value="1"/>
</dbReference>
<dbReference type="InterPro" id="IPR016161">
    <property type="entry name" value="Ald_DH/histidinol_DH"/>
</dbReference>
<name>A0A2N5HBC5_9BACI</name>
<gene>
    <name evidence="14" type="ORF">CVD27_16690</name>
</gene>
<evidence type="ECO:0000256" key="6">
    <source>
        <dbReference type="ARBA" id="ARBA00023268"/>
    </source>
</evidence>
<protein>
    <recommendedName>
        <fullName evidence="9">Aldehyde-alcohol dehydrogenase</fullName>
    </recommendedName>
</protein>
<dbReference type="InterPro" id="IPR016162">
    <property type="entry name" value="Ald_DH_N"/>
</dbReference>
<reference evidence="14 15" key="1">
    <citation type="submission" date="2017-11" db="EMBL/GenBank/DDBJ databases">
        <title>Comparitive Functional Genomics of Dry Heat Resistant strains isolated from the Viking Spacecraft.</title>
        <authorList>
            <person name="Seuylemezian A."/>
            <person name="Cooper K."/>
            <person name="Vaishampayan P."/>
        </authorList>
    </citation>
    <scope>NUCLEOTIDE SEQUENCE [LARGE SCALE GENOMIC DNA]</scope>
    <source>
        <strain evidence="14 15">V32-6</strain>
    </source>
</reference>
<dbReference type="InterPro" id="IPR012079">
    <property type="entry name" value="Bifunc_Ald-ADH"/>
</dbReference>
<dbReference type="CDD" id="cd07122">
    <property type="entry name" value="ALDH_F20_ACDH"/>
    <property type="match status" value="1"/>
</dbReference>
<dbReference type="Gene3D" id="3.40.309.10">
    <property type="entry name" value="Aldehyde Dehydrogenase, Chain A, domain 2"/>
    <property type="match status" value="1"/>
</dbReference>
<comment type="similarity">
    <text evidence="8 9">In the C-terminal section; belongs to the iron-containing alcohol dehydrogenase family.</text>
</comment>
<dbReference type="GO" id="GO:0046872">
    <property type="term" value="F:metal ion binding"/>
    <property type="evidence" value="ECO:0007669"/>
    <property type="project" value="InterPro"/>
</dbReference>
<evidence type="ECO:0000256" key="9">
    <source>
        <dbReference type="PIRNR" id="PIRNR000111"/>
    </source>
</evidence>
<dbReference type="FunFam" id="3.40.50.1970:FF:000003">
    <property type="entry name" value="Alcohol dehydrogenase, iron-containing"/>
    <property type="match status" value="1"/>
</dbReference>
<keyword evidence="15" id="KW-1185">Reference proteome</keyword>
<keyword evidence="3 9" id="KW-0560">Oxidoreductase</keyword>
<dbReference type="Gene3D" id="3.40.50.1970">
    <property type="match status" value="1"/>
</dbReference>
<dbReference type="InterPro" id="IPR039697">
    <property type="entry name" value="Alcohol_dehydrogenase_Fe"/>
</dbReference>
<dbReference type="SUPFAM" id="SSF56796">
    <property type="entry name" value="Dehydroquinate synthase-like"/>
    <property type="match status" value="1"/>
</dbReference>
<dbReference type="GO" id="GO:0006066">
    <property type="term" value="P:alcohol metabolic process"/>
    <property type="evidence" value="ECO:0007669"/>
    <property type="project" value="InterPro"/>
</dbReference>
<keyword evidence="6" id="KW-0511">Multifunctional enzyme</keyword>
<comment type="caution">
    <text evidence="14">The sequence shown here is derived from an EMBL/GenBank/DDBJ whole genome shotgun (WGS) entry which is preliminary data.</text>
</comment>
<keyword evidence="10" id="KW-0175">Coiled coil</keyword>
<dbReference type="PROSITE" id="PS00913">
    <property type="entry name" value="ADH_IRON_1"/>
    <property type="match status" value="1"/>
</dbReference>
<dbReference type="GO" id="GO:0004022">
    <property type="term" value="F:alcohol dehydrogenase (NAD+) activity"/>
    <property type="evidence" value="ECO:0007669"/>
    <property type="project" value="UniProtKB-UniRule"/>
</dbReference>
<organism evidence="14 15">
    <name type="scientific">Neobacillus cucumis</name>
    <dbReference type="NCBI Taxonomy" id="1740721"/>
    <lineage>
        <taxon>Bacteria</taxon>
        <taxon>Bacillati</taxon>
        <taxon>Bacillota</taxon>
        <taxon>Bacilli</taxon>
        <taxon>Bacillales</taxon>
        <taxon>Bacillaceae</taxon>
        <taxon>Neobacillus</taxon>
    </lineage>
</organism>
<feature type="domain" description="Alcohol dehydrogenase iron-type/glycerol dehydrogenase GldA" evidence="12">
    <location>
        <begin position="464"/>
        <end position="641"/>
    </location>
</feature>
<dbReference type="PIRSF" id="PIRSF000111">
    <property type="entry name" value="ALDH_ADH"/>
    <property type="match status" value="1"/>
</dbReference>
<dbReference type="OrthoDB" id="9815791at2"/>
<dbReference type="Proteomes" id="UP000234950">
    <property type="component" value="Unassembled WGS sequence"/>
</dbReference>
<evidence type="ECO:0000256" key="7">
    <source>
        <dbReference type="ARBA" id="ARBA00035641"/>
    </source>
</evidence>
<proteinExistence type="inferred from homology"/>
<dbReference type="InterPro" id="IPR018211">
    <property type="entry name" value="ADH_Fe_CS"/>
</dbReference>
<dbReference type="Pfam" id="PF00171">
    <property type="entry name" value="Aldedh"/>
    <property type="match status" value="1"/>
</dbReference>
<feature type="domain" description="Fe-containing alcohol dehydrogenase-like C-terminal" evidence="13">
    <location>
        <begin position="653"/>
        <end position="864"/>
    </location>
</feature>
<dbReference type="InterPro" id="IPR056798">
    <property type="entry name" value="ADH_Fe_C"/>
</dbReference>
<dbReference type="GO" id="GO:0015976">
    <property type="term" value="P:carbon utilization"/>
    <property type="evidence" value="ECO:0007669"/>
    <property type="project" value="InterPro"/>
</dbReference>
<evidence type="ECO:0000256" key="4">
    <source>
        <dbReference type="ARBA" id="ARBA00023004"/>
    </source>
</evidence>
<keyword evidence="4" id="KW-0408">Iron</keyword>
<evidence type="ECO:0000259" key="13">
    <source>
        <dbReference type="Pfam" id="PF25137"/>
    </source>
</evidence>
<dbReference type="PANTHER" id="PTHR11496">
    <property type="entry name" value="ALCOHOL DEHYDROGENASE"/>
    <property type="match status" value="1"/>
</dbReference>
<evidence type="ECO:0000256" key="10">
    <source>
        <dbReference type="SAM" id="Coils"/>
    </source>
</evidence>
<accession>A0A2N5HBC5</accession>
<evidence type="ECO:0000313" key="15">
    <source>
        <dbReference type="Proteomes" id="UP000234950"/>
    </source>
</evidence>
<evidence type="ECO:0000256" key="5">
    <source>
        <dbReference type="ARBA" id="ARBA00023027"/>
    </source>
</evidence>
<dbReference type="AlphaFoldDB" id="A0A2N5HBC5"/>
<dbReference type="SUPFAM" id="SSF53720">
    <property type="entry name" value="ALDH-like"/>
    <property type="match status" value="1"/>
</dbReference>
<evidence type="ECO:0000256" key="8">
    <source>
        <dbReference type="ARBA" id="ARBA00035645"/>
    </source>
</evidence>
<evidence type="ECO:0000259" key="11">
    <source>
        <dbReference type="Pfam" id="PF00171"/>
    </source>
</evidence>
<dbReference type="GO" id="GO:0008774">
    <property type="term" value="F:acetaldehyde dehydrogenase (acetylating) activity"/>
    <property type="evidence" value="ECO:0007669"/>
    <property type="project" value="UniProtKB-UniRule"/>
</dbReference>
<dbReference type="PANTHER" id="PTHR11496:SF83">
    <property type="entry name" value="HYDROXYACID-OXOACID TRANSHYDROGENASE, MITOCHONDRIAL"/>
    <property type="match status" value="1"/>
</dbReference>
<dbReference type="InterPro" id="IPR001670">
    <property type="entry name" value="ADH_Fe/GldA"/>
</dbReference>
<dbReference type="EMBL" id="PGVE01000064">
    <property type="protein sequence ID" value="PLS02829.1"/>
    <property type="molecule type" value="Genomic_DNA"/>
</dbReference>
<evidence type="ECO:0000256" key="2">
    <source>
        <dbReference type="ARBA" id="ARBA00007358"/>
    </source>
</evidence>
<dbReference type="FunFam" id="1.20.1090.10:FF:000001">
    <property type="entry name" value="Aldehyde-alcohol dehydrogenase"/>
    <property type="match status" value="1"/>
</dbReference>
<comment type="cofactor">
    <cofactor evidence="1">
        <name>Fe(2+)</name>
        <dbReference type="ChEBI" id="CHEBI:29033"/>
    </cofactor>
</comment>
<feature type="coiled-coil region" evidence="10">
    <location>
        <begin position="8"/>
        <end position="38"/>
    </location>
</feature>
<keyword evidence="5" id="KW-0520">NAD</keyword>
<evidence type="ECO:0000259" key="12">
    <source>
        <dbReference type="Pfam" id="PF00465"/>
    </source>
</evidence>
<dbReference type="Gene3D" id="1.20.1090.10">
    <property type="entry name" value="Dehydroquinate synthase-like - alpha domain"/>
    <property type="match status" value="1"/>
</dbReference>
<comment type="similarity">
    <text evidence="2">Belongs to the iron-containing alcohol dehydrogenase family.</text>
</comment>